<keyword evidence="6" id="KW-1185">Reference proteome</keyword>
<dbReference type="SMART" id="SM00823">
    <property type="entry name" value="PKS_PP"/>
    <property type="match status" value="1"/>
</dbReference>
<dbReference type="SUPFAM" id="SSF52777">
    <property type="entry name" value="CoA-dependent acyltransferases"/>
    <property type="match status" value="2"/>
</dbReference>
<reference evidence="5 6" key="1">
    <citation type="submission" date="2021-03" db="EMBL/GenBank/DDBJ databases">
        <title>Whole genome shotgun sequence of Actinoplanes toevensis NBRC 105298.</title>
        <authorList>
            <person name="Komaki H."/>
            <person name="Tamura T."/>
        </authorList>
    </citation>
    <scope>NUCLEOTIDE SEQUENCE [LARGE SCALE GENOMIC DNA]</scope>
    <source>
        <strain evidence="5 6">NBRC 105298</strain>
    </source>
</reference>
<dbReference type="InterPro" id="IPR009081">
    <property type="entry name" value="PP-bd_ACP"/>
</dbReference>
<comment type="caution">
    <text evidence="5">The sequence shown here is derived from an EMBL/GenBank/DDBJ whole genome shotgun (WGS) entry which is preliminary data.</text>
</comment>
<feature type="domain" description="Carrier" evidence="4">
    <location>
        <begin position="4"/>
        <end position="79"/>
    </location>
</feature>
<dbReference type="SUPFAM" id="SSF47336">
    <property type="entry name" value="ACP-like"/>
    <property type="match status" value="1"/>
</dbReference>
<dbReference type="InterPro" id="IPR006162">
    <property type="entry name" value="Ppantetheine_attach_site"/>
</dbReference>
<dbReference type="GO" id="GO:0008610">
    <property type="term" value="P:lipid biosynthetic process"/>
    <property type="evidence" value="ECO:0007669"/>
    <property type="project" value="UniProtKB-ARBA"/>
</dbReference>
<dbReference type="PANTHER" id="PTHR45527">
    <property type="entry name" value="NONRIBOSOMAL PEPTIDE SYNTHETASE"/>
    <property type="match status" value="1"/>
</dbReference>
<evidence type="ECO:0000256" key="1">
    <source>
        <dbReference type="ARBA" id="ARBA00001957"/>
    </source>
</evidence>
<dbReference type="PROSITE" id="PS50075">
    <property type="entry name" value="CARRIER"/>
    <property type="match status" value="1"/>
</dbReference>
<dbReference type="GO" id="GO:0043041">
    <property type="term" value="P:amino acid activation for nonribosomal peptide biosynthetic process"/>
    <property type="evidence" value="ECO:0007669"/>
    <property type="project" value="TreeGrafter"/>
</dbReference>
<dbReference type="Pfam" id="PF00668">
    <property type="entry name" value="Condensation"/>
    <property type="match status" value="1"/>
</dbReference>
<gene>
    <name evidence="5" type="ORF">Ato02nite_036210</name>
</gene>
<dbReference type="Gene3D" id="3.40.50.1820">
    <property type="entry name" value="alpha/beta hydrolase"/>
    <property type="match status" value="1"/>
</dbReference>
<keyword evidence="2" id="KW-0596">Phosphopantetheine</keyword>
<dbReference type="InterPro" id="IPR020806">
    <property type="entry name" value="PKS_PP-bd"/>
</dbReference>
<protein>
    <recommendedName>
        <fullName evidence="4">Carrier domain-containing protein</fullName>
    </recommendedName>
</protein>
<dbReference type="InterPro" id="IPR001242">
    <property type="entry name" value="Condensation_dom"/>
</dbReference>
<evidence type="ECO:0000313" key="6">
    <source>
        <dbReference type="Proteomes" id="UP000677082"/>
    </source>
</evidence>
<dbReference type="Pfam" id="PF00550">
    <property type="entry name" value="PP-binding"/>
    <property type="match status" value="1"/>
</dbReference>
<evidence type="ECO:0000256" key="3">
    <source>
        <dbReference type="ARBA" id="ARBA00022553"/>
    </source>
</evidence>
<dbReference type="Gene3D" id="3.30.559.30">
    <property type="entry name" value="Nonribosomal peptide synthetase, condensation domain"/>
    <property type="match status" value="1"/>
</dbReference>
<name>A0A919TAI5_9ACTN</name>
<sequence length="543" mass="59503">MSGPPETDIEKAICATWSEILGRTVDDTTVSWTSLGGDSVGAVRVASRIRARLGVQLNLATVLRCRTVGALATAVEAARPVTVTEPDGPALVPRTGAAAPPMSFFQDWRFRADQGVTAPLYNLTLGFALDGELDTAALGTALTEVARRHEPLRTNYAIVEGRPIQRIHPPSTLDLPVFDLRKLPEEEQRPEALRQFGLASAHPLDREREALFQPFLARMSGDRHLLMLLTDRMAVDGTSLRLIVEELSMLYTCARTGDRPAPAPAVQQADWAIWQRGRLQGERLDRLTAYWERKLDADRPLIEQPMPPGLSTPARGPDGRFAQVPLGAGLSREVGRRLTDLDVTLYMYALAALQLLTSRLSGRDETTVLTPFANRTRQAVERTIGCFSHGVIYRTDVSGDPSFAELVGRVRDVCLDAWEHQELPISEVARHVRPHSALKLFDEFHVFFDVTHDQPGLTLDGVRVGPTPVGPSSAHPSLAVFLHDGAEGLTLTLRGEADRFPADALDWLAAELVGVLREGTATPATRVSRLGPSRDSIDRRFGS</sequence>
<dbReference type="Gene3D" id="3.30.559.10">
    <property type="entry name" value="Chloramphenicol acetyltransferase-like domain"/>
    <property type="match status" value="1"/>
</dbReference>
<organism evidence="5 6">
    <name type="scientific">Paractinoplanes toevensis</name>
    <dbReference type="NCBI Taxonomy" id="571911"/>
    <lineage>
        <taxon>Bacteria</taxon>
        <taxon>Bacillati</taxon>
        <taxon>Actinomycetota</taxon>
        <taxon>Actinomycetes</taxon>
        <taxon>Micromonosporales</taxon>
        <taxon>Micromonosporaceae</taxon>
        <taxon>Paractinoplanes</taxon>
    </lineage>
</organism>
<dbReference type="GO" id="GO:0005829">
    <property type="term" value="C:cytosol"/>
    <property type="evidence" value="ECO:0007669"/>
    <property type="project" value="TreeGrafter"/>
</dbReference>
<evidence type="ECO:0000313" key="5">
    <source>
        <dbReference type="EMBL" id="GIM91828.1"/>
    </source>
</evidence>
<dbReference type="InterPro" id="IPR029058">
    <property type="entry name" value="AB_hydrolase_fold"/>
</dbReference>
<accession>A0A919TAI5</accession>
<comment type="cofactor">
    <cofactor evidence="1">
        <name>pantetheine 4'-phosphate</name>
        <dbReference type="ChEBI" id="CHEBI:47942"/>
    </cofactor>
</comment>
<proteinExistence type="predicted"/>
<dbReference type="GO" id="GO:0031177">
    <property type="term" value="F:phosphopantetheine binding"/>
    <property type="evidence" value="ECO:0007669"/>
    <property type="project" value="InterPro"/>
</dbReference>
<evidence type="ECO:0000259" key="4">
    <source>
        <dbReference type="PROSITE" id="PS50075"/>
    </source>
</evidence>
<dbReference type="PROSITE" id="PS00012">
    <property type="entry name" value="PHOSPHOPANTETHEINE"/>
    <property type="match status" value="1"/>
</dbReference>
<dbReference type="EMBL" id="BOQN01000050">
    <property type="protein sequence ID" value="GIM91828.1"/>
    <property type="molecule type" value="Genomic_DNA"/>
</dbReference>
<dbReference type="InterPro" id="IPR036736">
    <property type="entry name" value="ACP-like_sf"/>
</dbReference>
<dbReference type="InterPro" id="IPR023213">
    <property type="entry name" value="CAT-like_dom_sf"/>
</dbReference>
<dbReference type="PANTHER" id="PTHR45527:SF1">
    <property type="entry name" value="FATTY ACID SYNTHASE"/>
    <property type="match status" value="1"/>
</dbReference>
<dbReference type="GO" id="GO:0047527">
    <property type="term" value="F:2,3-dihydroxybenzoate-serine ligase activity"/>
    <property type="evidence" value="ECO:0007669"/>
    <property type="project" value="TreeGrafter"/>
</dbReference>
<keyword evidence="3" id="KW-0597">Phosphoprotein</keyword>
<dbReference type="GO" id="GO:0009239">
    <property type="term" value="P:enterobactin biosynthetic process"/>
    <property type="evidence" value="ECO:0007669"/>
    <property type="project" value="TreeGrafter"/>
</dbReference>
<dbReference type="RefSeq" id="WP_213007726.1">
    <property type="nucleotide sequence ID" value="NZ_BOQN01000050.1"/>
</dbReference>
<dbReference type="GO" id="GO:0009366">
    <property type="term" value="C:enterobactin synthetase complex"/>
    <property type="evidence" value="ECO:0007669"/>
    <property type="project" value="TreeGrafter"/>
</dbReference>
<dbReference type="Proteomes" id="UP000677082">
    <property type="component" value="Unassembled WGS sequence"/>
</dbReference>
<dbReference type="AlphaFoldDB" id="A0A919TAI5"/>
<evidence type="ECO:0000256" key="2">
    <source>
        <dbReference type="ARBA" id="ARBA00022450"/>
    </source>
</evidence>
<dbReference type="CDD" id="cd19531">
    <property type="entry name" value="LCL_NRPS-like"/>
    <property type="match status" value="1"/>
</dbReference>